<evidence type="ECO:0000259" key="2">
    <source>
        <dbReference type="Pfam" id="PF01423"/>
    </source>
</evidence>
<dbReference type="Pfam" id="PF01423">
    <property type="entry name" value="LSM"/>
    <property type="match status" value="1"/>
</dbReference>
<proteinExistence type="predicted"/>
<dbReference type="SUPFAM" id="SSF50182">
    <property type="entry name" value="Sm-like ribonucleoproteins"/>
    <property type="match status" value="1"/>
</dbReference>
<dbReference type="InterPro" id="IPR034110">
    <property type="entry name" value="LSMD1_Sm"/>
</dbReference>
<dbReference type="AlphaFoldDB" id="A0AAJ8JYM8"/>
<organism evidence="3 4">
    <name type="scientific">Cryptococcus depauperatus CBS 7841</name>
    <dbReference type="NCBI Taxonomy" id="1295531"/>
    <lineage>
        <taxon>Eukaryota</taxon>
        <taxon>Fungi</taxon>
        <taxon>Dikarya</taxon>
        <taxon>Basidiomycota</taxon>
        <taxon>Agaricomycotina</taxon>
        <taxon>Tremellomycetes</taxon>
        <taxon>Tremellales</taxon>
        <taxon>Cryptococcaceae</taxon>
        <taxon>Cryptococcus</taxon>
    </lineage>
</organism>
<protein>
    <recommendedName>
        <fullName evidence="2">Sm domain-containing protein</fullName>
    </recommendedName>
</protein>
<evidence type="ECO:0000313" key="4">
    <source>
        <dbReference type="Proteomes" id="UP000094043"/>
    </source>
</evidence>
<gene>
    <name evidence="3" type="ORF">L203_106168</name>
</gene>
<dbReference type="GeneID" id="91090376"/>
<feature type="region of interest" description="Disordered" evidence="1">
    <location>
        <begin position="1"/>
        <end position="23"/>
    </location>
</feature>
<dbReference type="KEGG" id="cdep:91090376"/>
<dbReference type="InterPro" id="IPR001163">
    <property type="entry name" value="Sm_dom_euk/arc"/>
</dbReference>
<name>A0AAJ8JYM8_9TREE</name>
<evidence type="ECO:0000313" key="3">
    <source>
        <dbReference type="EMBL" id="WVN90923.1"/>
    </source>
</evidence>
<feature type="domain" description="Sm" evidence="2">
    <location>
        <begin position="24"/>
        <end position="67"/>
    </location>
</feature>
<accession>A0AAJ8JYM8</accession>
<dbReference type="RefSeq" id="XP_066071623.1">
    <property type="nucleotide sequence ID" value="XM_066215526.1"/>
</dbReference>
<dbReference type="Gene3D" id="2.30.30.100">
    <property type="match status" value="1"/>
</dbReference>
<dbReference type="PANTHER" id="PTHR10701:SF5">
    <property type="entry name" value="N-ALPHA-ACETYLTRANSFERASE 38, NATC AUXILIARY SUBUNIT"/>
    <property type="match status" value="1"/>
</dbReference>
<keyword evidence="4" id="KW-1185">Reference proteome</keyword>
<dbReference type="EMBL" id="CP143791">
    <property type="protein sequence ID" value="WVN90923.1"/>
    <property type="molecule type" value="Genomic_DNA"/>
</dbReference>
<dbReference type="Proteomes" id="UP000094043">
    <property type="component" value="Chromosome 8"/>
</dbReference>
<reference evidence="3" key="2">
    <citation type="journal article" date="2022" name="Elife">
        <title>Obligate sexual reproduction of a homothallic fungus closely related to the Cryptococcus pathogenic species complex.</title>
        <authorList>
            <person name="Passer A.R."/>
            <person name="Clancey S.A."/>
            <person name="Shea T."/>
            <person name="David-Palma M."/>
            <person name="Averette A.F."/>
            <person name="Boekhout T."/>
            <person name="Porcel B.M."/>
            <person name="Nowrousian M."/>
            <person name="Cuomo C.A."/>
            <person name="Sun S."/>
            <person name="Heitman J."/>
            <person name="Coelho M.A."/>
        </authorList>
    </citation>
    <scope>NUCLEOTIDE SEQUENCE</scope>
    <source>
        <strain evidence="3">CBS 7841</strain>
    </source>
</reference>
<dbReference type="CDD" id="cd06168">
    <property type="entry name" value="LSMD1"/>
    <property type="match status" value="1"/>
</dbReference>
<reference evidence="3" key="1">
    <citation type="submission" date="2016-06" db="EMBL/GenBank/DDBJ databases">
        <authorList>
            <person name="Cuomo C."/>
            <person name="Litvintseva A."/>
            <person name="Heitman J."/>
            <person name="Chen Y."/>
            <person name="Sun S."/>
            <person name="Springer D."/>
            <person name="Dromer F."/>
            <person name="Young S."/>
            <person name="Zeng Q."/>
            <person name="Chapman S."/>
            <person name="Gujja S."/>
            <person name="Saif S."/>
            <person name="Birren B."/>
        </authorList>
    </citation>
    <scope>NUCLEOTIDE SEQUENCE</scope>
    <source>
        <strain evidence="3">CBS 7841</strain>
    </source>
</reference>
<dbReference type="InterPro" id="IPR050914">
    <property type="entry name" value="snRNP_SmB/NAA38-like"/>
</dbReference>
<dbReference type="GO" id="GO:0031417">
    <property type="term" value="C:NatC complex"/>
    <property type="evidence" value="ECO:0007669"/>
    <property type="project" value="InterPro"/>
</dbReference>
<sequence>MCSDLFRASTPLPPEDRKEPHRPSLQALVGQPLKITLIDSRIIMGYFTCVDKQCNIILSDAEEFRPPPASLVAKEEALASGGKLVGELAEETHEERVWKNREKYWPKSEPFSGPGSGWGGRGLSMRSGIGWVGGDGYLLTALILS</sequence>
<dbReference type="PANTHER" id="PTHR10701">
    <property type="entry name" value="SMALL NUCLEAR RIBONUCLEOPROTEIN-ASSOCIATED PROTEIN B AND N"/>
    <property type="match status" value="1"/>
</dbReference>
<evidence type="ECO:0000256" key="1">
    <source>
        <dbReference type="SAM" id="MobiDB-lite"/>
    </source>
</evidence>
<dbReference type="InterPro" id="IPR010920">
    <property type="entry name" value="LSM_dom_sf"/>
</dbReference>
<reference evidence="3" key="3">
    <citation type="submission" date="2024-01" db="EMBL/GenBank/DDBJ databases">
        <authorList>
            <person name="Coelho M.A."/>
            <person name="David-Palma M."/>
            <person name="Shea T."/>
            <person name="Sun S."/>
            <person name="Cuomo C.A."/>
            <person name="Heitman J."/>
        </authorList>
    </citation>
    <scope>NUCLEOTIDE SEQUENCE</scope>
    <source>
        <strain evidence="3">CBS 7841</strain>
    </source>
</reference>